<dbReference type="Proteomes" id="UP000053732">
    <property type="component" value="Unassembled WGS sequence"/>
</dbReference>
<sequence length="253" mass="29532">MASLIQPTNGPPRANRSGKEDRSKSRMAKNVADEDIPQYVKRTVDLDQQLVKQTKYEVYINPGQEALYQIVDIYFLGYDWVLQWSETNGKDSPVEKEFEREIVLRNKTGSEFNITFSLGAEFKGLSMNLETSYKSFTESELSDGRKTREKFIVDPHTSTYYYQKRYNFRTEVWFKIDMRGQLYTVGQWKRDGVAIAVSSFCVESEERVGAPKEIKGEKSLKVEHIESKETQDNVIRFDDMTRRAHTWLHAHKI</sequence>
<evidence type="ECO:0000256" key="1">
    <source>
        <dbReference type="SAM" id="MobiDB-lite"/>
    </source>
</evidence>
<evidence type="ECO:0000313" key="3">
    <source>
        <dbReference type="Proteomes" id="UP000053732"/>
    </source>
</evidence>
<dbReference type="EMBL" id="HG793136">
    <property type="protein sequence ID" value="CRL19786.1"/>
    <property type="molecule type" value="Genomic_DNA"/>
</dbReference>
<evidence type="ECO:0000313" key="2">
    <source>
        <dbReference type="EMBL" id="CRL19786.1"/>
    </source>
</evidence>
<organism evidence="2 3">
    <name type="scientific">Penicillium camemberti (strain FM 013)</name>
    <dbReference type="NCBI Taxonomy" id="1429867"/>
    <lineage>
        <taxon>Eukaryota</taxon>
        <taxon>Fungi</taxon>
        <taxon>Dikarya</taxon>
        <taxon>Ascomycota</taxon>
        <taxon>Pezizomycotina</taxon>
        <taxon>Eurotiomycetes</taxon>
        <taxon>Eurotiomycetidae</taxon>
        <taxon>Eurotiales</taxon>
        <taxon>Aspergillaceae</taxon>
        <taxon>Penicillium</taxon>
    </lineage>
</organism>
<reference evidence="2 3" key="1">
    <citation type="journal article" date="2014" name="Nat. Commun.">
        <title>Multiple recent horizontal transfers of a large genomic region in cheese making fungi.</title>
        <authorList>
            <person name="Cheeseman K."/>
            <person name="Ropars J."/>
            <person name="Renault P."/>
            <person name="Dupont J."/>
            <person name="Gouzy J."/>
            <person name="Branca A."/>
            <person name="Abraham A.L."/>
            <person name="Ceppi M."/>
            <person name="Conseiller E."/>
            <person name="Debuchy R."/>
            <person name="Malagnac F."/>
            <person name="Goarin A."/>
            <person name="Silar P."/>
            <person name="Lacoste S."/>
            <person name="Sallet E."/>
            <person name="Bensimon A."/>
            <person name="Giraud T."/>
            <person name="Brygoo Y."/>
        </authorList>
    </citation>
    <scope>NUCLEOTIDE SEQUENCE [LARGE SCALE GENOMIC DNA]</scope>
    <source>
        <strain evidence="3">FM 013</strain>
    </source>
</reference>
<proteinExistence type="predicted"/>
<feature type="region of interest" description="Disordered" evidence="1">
    <location>
        <begin position="1"/>
        <end position="30"/>
    </location>
</feature>
<keyword evidence="3" id="KW-1185">Reference proteome</keyword>
<name>A0A0G4P0C7_PENC3</name>
<gene>
    <name evidence="2" type="ORF">PCAMFM013_S003g000577</name>
</gene>
<protein>
    <submittedName>
        <fullName evidence="2">Str. FM013</fullName>
    </submittedName>
</protein>
<accession>A0A0G4P0C7</accession>
<dbReference type="AlphaFoldDB" id="A0A0G4P0C7"/>